<dbReference type="GO" id="GO:0007032">
    <property type="term" value="P:endosome organization"/>
    <property type="evidence" value="ECO:0007669"/>
    <property type="project" value="TreeGrafter"/>
</dbReference>
<dbReference type="GO" id="GO:0032889">
    <property type="term" value="P:regulation of vacuole fusion, non-autophagic"/>
    <property type="evidence" value="ECO:0007669"/>
    <property type="project" value="EnsemblFungi"/>
</dbReference>
<dbReference type="GO" id="GO:0006895">
    <property type="term" value="P:Golgi to endosome transport"/>
    <property type="evidence" value="ECO:0007669"/>
    <property type="project" value="EnsemblFungi"/>
</dbReference>
<dbReference type="KEGG" id="ndi:NDAI_0G02390"/>
<dbReference type="InterPro" id="IPR007810">
    <property type="entry name" value="Pep3/Vps18_beta-prop"/>
</dbReference>
<name>G0WE03_NAUDC</name>
<keyword evidence="2" id="KW-0863">Zinc-finger</keyword>
<dbReference type="InterPro" id="IPR058919">
    <property type="entry name" value="Pep3/Vps18_RING_C"/>
</dbReference>
<evidence type="ECO:0000259" key="6">
    <source>
        <dbReference type="Pfam" id="PF05131"/>
    </source>
</evidence>
<accession>G0WE03</accession>
<evidence type="ECO:0000256" key="2">
    <source>
        <dbReference type="ARBA" id="ARBA00022771"/>
    </source>
</evidence>
<dbReference type="eggNOG" id="KOG2034">
    <property type="taxonomic scope" value="Eukaryota"/>
</dbReference>
<dbReference type="Gene3D" id="2.130.10.10">
    <property type="entry name" value="YVTN repeat-like/Quinoprotein amine dehydrogenase"/>
    <property type="match status" value="1"/>
</dbReference>
<dbReference type="GO" id="GO:0030897">
    <property type="term" value="C:HOPS complex"/>
    <property type="evidence" value="ECO:0007669"/>
    <property type="project" value="EnsemblFungi"/>
</dbReference>
<evidence type="ECO:0000313" key="9">
    <source>
        <dbReference type="Proteomes" id="UP000000689"/>
    </source>
</evidence>
<dbReference type="PANTHER" id="PTHR23323:SF26">
    <property type="entry name" value="VACUOLAR PROTEIN SORTING-ASSOCIATED PROTEIN 18 HOMOLOG"/>
    <property type="match status" value="1"/>
</dbReference>
<keyword evidence="3" id="KW-0862">Zinc</keyword>
<dbReference type="Pfam" id="PF26148">
    <property type="entry name" value="VPS18_RING_C"/>
    <property type="match status" value="1"/>
</dbReference>
<dbReference type="GO" id="GO:0031901">
    <property type="term" value="C:early endosome membrane"/>
    <property type="evidence" value="ECO:0007669"/>
    <property type="project" value="EnsemblFungi"/>
</dbReference>
<feature type="domain" description="Pep3/Vps18 beta-propeller" evidence="6">
    <location>
        <begin position="1"/>
        <end position="380"/>
    </location>
</feature>
<dbReference type="GO" id="GO:0030674">
    <property type="term" value="F:protein-macromolecule adaptor activity"/>
    <property type="evidence" value="ECO:0007669"/>
    <property type="project" value="EnsemblFungi"/>
</dbReference>
<sequence>MNVDIENVQLDFIKELSKNITALQVKSNNLCFALKSGKIYLINLETPSNVVHFQIPLLITNNDNNLNVNEKLLTISLSPNADKLFIKTNFANYYILQLNHQQEPNTNINKINSIIPIKKLSKKKNYDIRAIEWINNDTIICGSTDGTILRIDSSQTLLLTGSKQPKVTQLIQDSSSSIDGILYHNEKLLIASGNQGTIKIWKNVKFMNQHDMETFFKEKFKSPDEMENFDDNLIADDDHHDNKIMHFTPKFSSYGSLFAWVTSTGIVFGDLEPSTKAKVNQPIEDTKPTILKDAKILLNIELSDSKYKIKDVIMTKFHIIIIRGFTITIINQLDNSIVFEESIWDNKDTSSGKLLGLAADYSQSLPTFWCFSNTNIYEIILNKESNAIWKLLCDQKKFDVALSLKDSLNQFQIDSILLYKGEHLLLTAHDGMDENLYAEAARCFGLTSSSSITSLALKFFQLKDNFTNNDDSNGNEISSTKNLQIFLTTKLNHINNKVQGILISSWIIWLFMKELNHIEEKISQSKIQDDITNLNETKFKTSKELQTFLSKNLHHLDKETIYQIISNQNRKNELLYFANLIEDYHDVLDYWITQENWYESLKILVKFNDPNLVYKYSNVLLINSPESTINSWMKIDNIDATELIPSILNYYTNFQKQSISTAEELQNYGLFYLKWYIEQTYNLNVPIIYNTVLYMLIVKDGSIPLVSSERSEQMETYEQSIINFLTKYHDKYDQDFILRLSLKFKRIKVSIFLYSQLHLYEDSINLALQNNLINLAKIIANDPSLDENLKLRKKLWLEIAKNLLFTSTTDNNDNERAIDLKSTIRSIINDSNNLLEIKDLLPFFNEFTTIANLKDELIKSLEVHSQSMIQTSSAIKKSLILKKNIKEEIKNFEKRYQILEPGKSCNSCHKFLQSRKFLVFPCDHCFHTDCLIKEILNSNDYYLKDKIGKFQKNYQRIENQLILRN</sequence>
<dbReference type="SUPFAM" id="SSF57850">
    <property type="entry name" value="RING/U-box"/>
    <property type="match status" value="1"/>
</dbReference>
<dbReference type="Proteomes" id="UP000000689">
    <property type="component" value="Chromosome 7"/>
</dbReference>
<dbReference type="HOGENOM" id="CLU_003488_0_0_1"/>
<dbReference type="GO" id="GO:0006904">
    <property type="term" value="P:vesicle docking involved in exocytosis"/>
    <property type="evidence" value="ECO:0007669"/>
    <property type="project" value="EnsemblFungi"/>
</dbReference>
<evidence type="ECO:0000313" key="8">
    <source>
        <dbReference type="EMBL" id="CCD26014.2"/>
    </source>
</evidence>
<dbReference type="InterPro" id="IPR015943">
    <property type="entry name" value="WD40/YVTN_repeat-like_dom_sf"/>
</dbReference>
<evidence type="ECO:0000256" key="3">
    <source>
        <dbReference type="ARBA" id="ARBA00022833"/>
    </source>
</evidence>
<reference evidence="8 9" key="1">
    <citation type="journal article" date="2011" name="Proc. Natl. Acad. Sci. U.S.A.">
        <title>Evolutionary erosion of yeast sex chromosomes by mating-type switching accidents.</title>
        <authorList>
            <person name="Gordon J.L."/>
            <person name="Armisen D."/>
            <person name="Proux-Wera E."/>
            <person name="Oheigeartaigh S.S."/>
            <person name="Byrne K.P."/>
            <person name="Wolfe K.H."/>
        </authorList>
    </citation>
    <scope>NUCLEOTIDE SEQUENCE [LARGE SCALE GENOMIC DNA]</scope>
    <source>
        <strain evidence="9">ATCC 10597 / BCRC 20456 / CBS 421 / NBRC 0211 / NRRL Y-12639</strain>
    </source>
</reference>
<dbReference type="GO" id="GO:0099022">
    <property type="term" value="P:vesicle tethering"/>
    <property type="evidence" value="ECO:0007669"/>
    <property type="project" value="EnsemblFungi"/>
</dbReference>
<dbReference type="RefSeq" id="XP_003671257.2">
    <property type="nucleotide sequence ID" value="XM_003671209.2"/>
</dbReference>
<dbReference type="SMART" id="SM00320">
    <property type="entry name" value="WD40"/>
    <property type="match status" value="2"/>
</dbReference>
<dbReference type="STRING" id="1071378.G0WE03"/>
<organism evidence="8 9">
    <name type="scientific">Naumovozyma dairenensis (strain ATCC 10597 / BCRC 20456 / CBS 421 / NBRC 0211 / NRRL Y-12639)</name>
    <name type="common">Saccharomyces dairenensis</name>
    <dbReference type="NCBI Taxonomy" id="1071378"/>
    <lineage>
        <taxon>Eukaryota</taxon>
        <taxon>Fungi</taxon>
        <taxon>Dikarya</taxon>
        <taxon>Ascomycota</taxon>
        <taxon>Saccharomycotina</taxon>
        <taxon>Saccharomycetes</taxon>
        <taxon>Saccharomycetales</taxon>
        <taxon>Saccharomycetaceae</taxon>
        <taxon>Naumovozyma</taxon>
    </lineage>
</organism>
<dbReference type="GO" id="GO:0008270">
    <property type="term" value="F:zinc ion binding"/>
    <property type="evidence" value="ECO:0007669"/>
    <property type="project" value="UniProtKB-KW"/>
</dbReference>
<proteinExistence type="predicted"/>
<keyword evidence="4" id="KW-0472">Membrane</keyword>
<gene>
    <name evidence="8" type="primary">NDAI0G02390</name>
    <name evidence="8" type="ordered locus">NDAI_0G02390</name>
</gene>
<dbReference type="AlphaFoldDB" id="G0WE03"/>
<dbReference type="PANTHER" id="PTHR23323">
    <property type="entry name" value="VACUOLAR PROTEIN SORTING-ASSOCIATED PROTEIN"/>
    <property type="match status" value="1"/>
</dbReference>
<evidence type="ECO:0000256" key="4">
    <source>
        <dbReference type="ARBA" id="ARBA00023136"/>
    </source>
</evidence>
<dbReference type="Pfam" id="PF05131">
    <property type="entry name" value="Pep3_Vps18"/>
    <property type="match status" value="1"/>
</dbReference>
<dbReference type="GO" id="GO:0042144">
    <property type="term" value="P:vacuole fusion, non-autophagic"/>
    <property type="evidence" value="ECO:0007669"/>
    <property type="project" value="EnsemblFungi"/>
</dbReference>
<comment type="subcellular location">
    <subcellularLocation>
        <location evidence="5">Endomembrane system</location>
        <topology evidence="5">Peripheral membrane protein</topology>
        <orientation evidence="5">Cytoplasmic side</orientation>
    </subcellularLocation>
</comment>
<dbReference type="GO" id="GO:0045324">
    <property type="term" value="P:late endosome to vacuole transport"/>
    <property type="evidence" value="ECO:0007669"/>
    <property type="project" value="EnsemblFungi"/>
</dbReference>
<dbReference type="InterPro" id="IPR036322">
    <property type="entry name" value="WD40_repeat_dom_sf"/>
</dbReference>
<dbReference type="GO" id="GO:0000329">
    <property type="term" value="C:fungal-type vacuole membrane"/>
    <property type="evidence" value="ECO:0007669"/>
    <property type="project" value="EnsemblFungi"/>
</dbReference>
<dbReference type="GO" id="GO:0035091">
    <property type="term" value="F:phosphatidylinositol binding"/>
    <property type="evidence" value="ECO:0007669"/>
    <property type="project" value="EnsemblFungi"/>
</dbReference>
<evidence type="ECO:0000256" key="5">
    <source>
        <dbReference type="ARBA" id="ARBA00029433"/>
    </source>
</evidence>
<evidence type="ECO:0000259" key="7">
    <source>
        <dbReference type="Pfam" id="PF26148"/>
    </source>
</evidence>
<dbReference type="GeneID" id="11497410"/>
<dbReference type="OrthoDB" id="1845386at2759"/>
<dbReference type="GO" id="GO:0005829">
    <property type="term" value="C:cytosol"/>
    <property type="evidence" value="ECO:0007669"/>
    <property type="project" value="GOC"/>
</dbReference>
<dbReference type="CDD" id="cd16462">
    <property type="entry name" value="RING-H2_Pep3p-like"/>
    <property type="match status" value="1"/>
</dbReference>
<protein>
    <submittedName>
        <fullName evidence="8">Uncharacterized protein</fullName>
    </submittedName>
</protein>
<keyword evidence="1" id="KW-0479">Metal-binding</keyword>
<dbReference type="OMA" id="KFFVFPC"/>
<dbReference type="SUPFAM" id="SSF50978">
    <property type="entry name" value="WD40 repeat-like"/>
    <property type="match status" value="1"/>
</dbReference>
<evidence type="ECO:0000256" key="1">
    <source>
        <dbReference type="ARBA" id="ARBA00022723"/>
    </source>
</evidence>
<dbReference type="GO" id="GO:0035542">
    <property type="term" value="P:regulation of SNARE complex assembly"/>
    <property type="evidence" value="ECO:0007669"/>
    <property type="project" value="EnsemblFungi"/>
</dbReference>
<dbReference type="GO" id="GO:0033263">
    <property type="term" value="C:CORVET complex"/>
    <property type="evidence" value="ECO:0007669"/>
    <property type="project" value="EnsemblFungi"/>
</dbReference>
<keyword evidence="9" id="KW-1185">Reference proteome</keyword>
<dbReference type="InterPro" id="IPR001680">
    <property type="entry name" value="WD40_rpt"/>
</dbReference>
<dbReference type="EMBL" id="HE580273">
    <property type="protein sequence ID" value="CCD26014.2"/>
    <property type="molecule type" value="Genomic_DNA"/>
</dbReference>
<feature type="domain" description="Pep3/Vps18 RING C-terminal" evidence="7">
    <location>
        <begin position="900"/>
        <end position="954"/>
    </location>
</feature>